<dbReference type="VEuPathDB" id="VectorBase:BGLB019882"/>
<organism evidence="3 4">
    <name type="scientific">Biomphalaria glabrata</name>
    <name type="common">Bloodfluke planorb</name>
    <name type="synonym">Freshwater snail</name>
    <dbReference type="NCBI Taxonomy" id="6526"/>
    <lineage>
        <taxon>Eukaryota</taxon>
        <taxon>Metazoa</taxon>
        <taxon>Spiralia</taxon>
        <taxon>Lophotrochozoa</taxon>
        <taxon>Mollusca</taxon>
        <taxon>Gastropoda</taxon>
        <taxon>Heterobranchia</taxon>
        <taxon>Euthyneura</taxon>
        <taxon>Panpulmonata</taxon>
        <taxon>Hygrophila</taxon>
        <taxon>Lymnaeoidea</taxon>
        <taxon>Planorbidae</taxon>
        <taxon>Biomphalaria</taxon>
    </lineage>
</organism>
<feature type="coiled-coil region" evidence="1">
    <location>
        <begin position="21"/>
        <end position="93"/>
    </location>
</feature>
<evidence type="ECO:0000256" key="2">
    <source>
        <dbReference type="SAM" id="MobiDB-lite"/>
    </source>
</evidence>
<dbReference type="VEuPathDB" id="VectorBase:BGLAX_044898"/>
<protein>
    <submittedName>
        <fullName evidence="3">Uncharacterized protein</fullName>
    </submittedName>
</protein>
<gene>
    <name evidence="3" type="primary">106056476</name>
</gene>
<dbReference type="Proteomes" id="UP000076420">
    <property type="component" value="Unassembled WGS sequence"/>
</dbReference>
<dbReference type="OrthoDB" id="10038545at2759"/>
<accession>A0A2C9KHX7</accession>
<dbReference type="KEGG" id="bgt:106056476"/>
<feature type="compositionally biased region" description="Basic and acidic residues" evidence="2">
    <location>
        <begin position="1"/>
        <end position="12"/>
    </location>
</feature>
<evidence type="ECO:0000256" key="1">
    <source>
        <dbReference type="SAM" id="Coils"/>
    </source>
</evidence>
<sequence>METLLKEQKENNEGNLSQDIKAEVNDKIEKLTQEQKNLSNTLDDIIETHDRLEFEKEQFKKDLSDYKKKTDDLAKNVDNIDTIEKELKEIKASQKVLGQFTNPSTLPGQQLFIAGYQEIGLSLLLPCPASFSLDNLFFLLPLLYLEE</sequence>
<name>A0A2C9KHX7_BIOGL</name>
<evidence type="ECO:0000313" key="3">
    <source>
        <dbReference type="EnsemblMetazoa" id="BGLB019882-PA"/>
    </source>
</evidence>
<evidence type="ECO:0000313" key="4">
    <source>
        <dbReference type="Proteomes" id="UP000076420"/>
    </source>
</evidence>
<proteinExistence type="predicted"/>
<dbReference type="EnsemblMetazoa" id="BGLB019882-RA">
    <property type="protein sequence ID" value="BGLB019882-PA"/>
    <property type="gene ID" value="BGLB019882"/>
</dbReference>
<reference evidence="3" key="1">
    <citation type="submission" date="2020-05" db="UniProtKB">
        <authorList>
            <consortium name="EnsemblMetazoa"/>
        </authorList>
    </citation>
    <scope>IDENTIFICATION</scope>
    <source>
        <strain evidence="3">BB02</strain>
    </source>
</reference>
<feature type="region of interest" description="Disordered" evidence="2">
    <location>
        <begin position="1"/>
        <end position="20"/>
    </location>
</feature>
<dbReference type="AlphaFoldDB" id="A0A2C9KHX7"/>
<keyword evidence="1" id="KW-0175">Coiled coil</keyword>